<keyword evidence="3" id="KW-1185">Reference proteome</keyword>
<dbReference type="GO" id="GO:0005975">
    <property type="term" value="P:carbohydrate metabolic process"/>
    <property type="evidence" value="ECO:0007669"/>
    <property type="project" value="InterPro"/>
</dbReference>
<dbReference type="GO" id="GO:0008270">
    <property type="term" value="F:zinc ion binding"/>
    <property type="evidence" value="ECO:0007669"/>
    <property type="project" value="InterPro"/>
</dbReference>
<dbReference type="Pfam" id="PF01116">
    <property type="entry name" value="F_bP_aldolase"/>
    <property type="match status" value="1"/>
</dbReference>
<dbReference type="InterPro" id="IPR013785">
    <property type="entry name" value="Aldolase_TIM"/>
</dbReference>
<sequence>MGLPELLADAAKGRYAVGYFESWDIYSLEATIAAAEAERSPVIIGIGGLSANHEWLSSVGVELYGAACAALARRSSVPTGILFNEAENFTEAAAALGAGYNSVMMHTQGWSWDRLIADTAALTAAAHGLGITVEGEVGALAEMSIDGQIDTSIGAMTEVSQAVDFVKETGVDYLAVAVGNVHFVTSDYVPTIRVDRIHEIGESVDVPLVLHGGSGTPADQMQAAIAAGITKINVGTRLKHVFGNALREAVGPDSGNDPNLLFGSRLPEDVNTRAGQALTTEIRRLMQVFGSSGKATR</sequence>
<dbReference type="AlphaFoldDB" id="A0A7Y9DRE6"/>
<dbReference type="SUPFAM" id="SSF51569">
    <property type="entry name" value="Aldolase"/>
    <property type="match status" value="1"/>
</dbReference>
<dbReference type="PIRSF" id="PIRSF001359">
    <property type="entry name" value="F_bP_aldolase_II"/>
    <property type="match status" value="1"/>
</dbReference>
<dbReference type="EC" id="4.1.2.13" evidence="2"/>
<comment type="caution">
    <text evidence="2">The sequence shown here is derived from an EMBL/GenBank/DDBJ whole genome shotgun (WGS) entry which is preliminary data.</text>
</comment>
<dbReference type="GO" id="GO:0004332">
    <property type="term" value="F:fructose-bisphosphate aldolase activity"/>
    <property type="evidence" value="ECO:0007669"/>
    <property type="project" value="UniProtKB-EC"/>
</dbReference>
<gene>
    <name evidence="2" type="ORF">BJ968_004705</name>
</gene>
<comment type="cofactor">
    <cofactor evidence="1">
        <name>Zn(2+)</name>
        <dbReference type="ChEBI" id="CHEBI:29105"/>
    </cofactor>
    <text evidence="1">Binds 2 Zn(2+) ions per subunit. One is catalytic and the other provides a structural contribution.</text>
</comment>
<organism evidence="2 3">
    <name type="scientific">Kineococcus aurantiacus</name>
    <dbReference type="NCBI Taxonomy" id="37633"/>
    <lineage>
        <taxon>Bacteria</taxon>
        <taxon>Bacillati</taxon>
        <taxon>Actinomycetota</taxon>
        <taxon>Actinomycetes</taxon>
        <taxon>Kineosporiales</taxon>
        <taxon>Kineosporiaceae</taxon>
        <taxon>Kineococcus</taxon>
    </lineage>
</organism>
<proteinExistence type="predicted"/>
<evidence type="ECO:0000313" key="2">
    <source>
        <dbReference type="EMBL" id="NYD25096.1"/>
    </source>
</evidence>
<protein>
    <submittedName>
        <fullName evidence="2">Fructose-bisphosphate aldolase class II</fullName>
        <ecNumber evidence="2">4.1.2.13</ecNumber>
    </submittedName>
</protein>
<evidence type="ECO:0000256" key="1">
    <source>
        <dbReference type="PIRSR" id="PIRSR001359-3"/>
    </source>
</evidence>
<accession>A0A7Y9DRE6</accession>
<keyword evidence="2" id="KW-0456">Lyase</keyword>
<dbReference type="PANTHER" id="PTHR30304">
    <property type="entry name" value="D-TAGATOSE-1,6-BISPHOSPHATE ALDOLASE"/>
    <property type="match status" value="1"/>
</dbReference>
<dbReference type="InterPro" id="IPR050246">
    <property type="entry name" value="Class_II_FBP_aldolase"/>
</dbReference>
<dbReference type="Proteomes" id="UP000521922">
    <property type="component" value="Unassembled WGS sequence"/>
</dbReference>
<dbReference type="Gene3D" id="3.20.20.70">
    <property type="entry name" value="Aldolase class I"/>
    <property type="match status" value="1"/>
</dbReference>
<feature type="binding site" evidence="1">
    <location>
        <position position="182"/>
    </location>
    <ligand>
        <name>Zn(2+)</name>
        <dbReference type="ChEBI" id="CHEBI:29105"/>
        <label>1</label>
        <note>catalytic</note>
    </ligand>
</feature>
<evidence type="ECO:0000313" key="3">
    <source>
        <dbReference type="Proteomes" id="UP000521922"/>
    </source>
</evidence>
<feature type="binding site" evidence="1">
    <location>
        <position position="136"/>
    </location>
    <ligand>
        <name>Zn(2+)</name>
        <dbReference type="ChEBI" id="CHEBI:29105"/>
        <label>2</label>
    </ligand>
</feature>
<dbReference type="RefSeq" id="WP_246316478.1">
    <property type="nucleotide sequence ID" value="NZ_BAAAGN010000027.1"/>
</dbReference>
<dbReference type="PANTHER" id="PTHR30304:SF0">
    <property type="entry name" value="D-TAGATOSE-1,6-BISPHOSPHATE ALDOLASE SUBUNIT GATY-RELATED"/>
    <property type="match status" value="1"/>
</dbReference>
<feature type="binding site" evidence="1">
    <location>
        <position position="211"/>
    </location>
    <ligand>
        <name>Zn(2+)</name>
        <dbReference type="ChEBI" id="CHEBI:29105"/>
        <label>1</label>
        <note>catalytic</note>
    </ligand>
</feature>
<dbReference type="EMBL" id="JACCBB010000002">
    <property type="protein sequence ID" value="NYD25096.1"/>
    <property type="molecule type" value="Genomic_DNA"/>
</dbReference>
<name>A0A7Y9DRE6_9ACTN</name>
<dbReference type="InterPro" id="IPR000771">
    <property type="entry name" value="FBA_II"/>
</dbReference>
<keyword evidence="1" id="KW-0479">Metal-binding</keyword>
<keyword evidence="1" id="KW-0862">Zinc</keyword>
<reference evidence="2 3" key="1">
    <citation type="submission" date="2020-07" db="EMBL/GenBank/DDBJ databases">
        <title>Sequencing the genomes of 1000 actinobacteria strains.</title>
        <authorList>
            <person name="Klenk H.-P."/>
        </authorList>
    </citation>
    <scope>NUCLEOTIDE SEQUENCE [LARGE SCALE GENOMIC DNA]</scope>
    <source>
        <strain evidence="2 3">DSM 7487</strain>
    </source>
</reference>